<dbReference type="InterPro" id="IPR038626">
    <property type="entry name" value="Rof-like_sf"/>
</dbReference>
<evidence type="ECO:0000313" key="2">
    <source>
        <dbReference type="Proteomes" id="UP000198773"/>
    </source>
</evidence>
<keyword evidence="2" id="KW-1185">Reference proteome</keyword>
<dbReference type="AlphaFoldDB" id="A0A1H4E6J4"/>
<dbReference type="STRING" id="152573.SAMN04488051_106225"/>
<dbReference type="InterPro" id="IPR023534">
    <property type="entry name" value="Rof/RNase_P-like"/>
</dbReference>
<dbReference type="InterPro" id="IPR009778">
    <property type="entry name" value="ROF"/>
</dbReference>
<name>A0A1H4E6J4_ALKAM</name>
<accession>A0A1H4E6J4</accession>
<reference evidence="1 2" key="1">
    <citation type="submission" date="2016-10" db="EMBL/GenBank/DDBJ databases">
        <authorList>
            <person name="de Groot N.N."/>
        </authorList>
    </citation>
    <scope>NUCLEOTIDE SEQUENCE [LARGE SCALE GENOMIC DNA]</scope>
    <source>
        <strain evidence="1 2">CGMCC 1.3430</strain>
    </source>
</reference>
<dbReference type="Gene3D" id="2.30.30.400">
    <property type="entry name" value="Rof-like"/>
    <property type="match status" value="1"/>
</dbReference>
<proteinExistence type="predicted"/>
<protein>
    <submittedName>
        <fullName evidence="1">Transcriptional antiterminator, Rof</fullName>
    </submittedName>
</protein>
<organism evidence="1 2">
    <name type="scientific">Alkalimonas amylolytica</name>
    <dbReference type="NCBI Taxonomy" id="152573"/>
    <lineage>
        <taxon>Bacteria</taxon>
        <taxon>Pseudomonadati</taxon>
        <taxon>Pseudomonadota</taxon>
        <taxon>Gammaproteobacteria</taxon>
        <taxon>Alkalimonas</taxon>
    </lineage>
</organism>
<dbReference type="Pfam" id="PF07073">
    <property type="entry name" value="ROF"/>
    <property type="match status" value="1"/>
</dbReference>
<dbReference type="SUPFAM" id="SSF101744">
    <property type="entry name" value="Rof/RNase P subunit-like"/>
    <property type="match status" value="1"/>
</dbReference>
<gene>
    <name evidence="1" type="ORF">SAMN04488051_106225</name>
</gene>
<dbReference type="Proteomes" id="UP000198773">
    <property type="component" value="Unassembled WGS sequence"/>
</dbReference>
<sequence length="89" mass="9979">MIIDCDQHDWVEIFCLRRQLLLLNLLDGTALTVRATDTRNTVEQEYLLCETASGERAIPMLAIASIQPLHDCGQTDGEAIQLKLQEAPK</sequence>
<evidence type="ECO:0000313" key="1">
    <source>
        <dbReference type="EMBL" id="SEA80180.1"/>
    </source>
</evidence>
<dbReference type="RefSeq" id="WP_091343556.1">
    <property type="nucleotide sequence ID" value="NZ_FNRM01000006.1"/>
</dbReference>
<dbReference type="EMBL" id="FNRM01000006">
    <property type="protein sequence ID" value="SEA80180.1"/>
    <property type="molecule type" value="Genomic_DNA"/>
</dbReference>